<feature type="disulfide bond" evidence="6">
    <location>
        <begin position="214"/>
        <end position="223"/>
    </location>
</feature>
<feature type="domain" description="VWFA" evidence="10">
    <location>
        <begin position="265"/>
        <end position="405"/>
    </location>
</feature>
<dbReference type="PROSITE" id="PS50234">
    <property type="entry name" value="VWFA"/>
    <property type="match status" value="1"/>
</dbReference>
<dbReference type="PROSITE" id="PS51670">
    <property type="entry name" value="SHKT"/>
    <property type="match status" value="1"/>
</dbReference>
<dbReference type="EMBL" id="RQTK01000622">
    <property type="protein sequence ID" value="RUS76947.1"/>
    <property type="molecule type" value="Genomic_DNA"/>
</dbReference>
<dbReference type="STRING" id="188477.A0A433T5W8"/>
<comment type="caution">
    <text evidence="6">Lacks conserved residue(s) required for the propagation of feature annotation.</text>
</comment>
<dbReference type="AlphaFoldDB" id="A0A433T5W8"/>
<protein>
    <recommendedName>
        <fullName evidence="14">VWFA domain-containing protein</fullName>
    </recommendedName>
</protein>
<feature type="domain" description="ShKT" evidence="11">
    <location>
        <begin position="71"/>
        <end position="107"/>
    </location>
</feature>
<dbReference type="FunFam" id="2.10.25.10:FF:000012">
    <property type="entry name" value="Delta-like protein"/>
    <property type="match status" value="1"/>
</dbReference>
<evidence type="ECO:0000256" key="4">
    <source>
        <dbReference type="ARBA" id="ARBA00023157"/>
    </source>
</evidence>
<evidence type="ECO:0000259" key="9">
    <source>
        <dbReference type="PROSITE" id="PS50026"/>
    </source>
</evidence>
<feature type="chain" id="PRO_5019045477" description="VWFA domain-containing protein" evidence="8">
    <location>
        <begin position="20"/>
        <end position="449"/>
    </location>
</feature>
<feature type="disulfide bond" evidence="7">
    <location>
        <begin position="91"/>
        <end position="104"/>
    </location>
</feature>
<comment type="caution">
    <text evidence="12">The sequence shown here is derived from an EMBL/GenBank/DDBJ whole genome shotgun (WGS) entry which is preliminary data.</text>
</comment>
<evidence type="ECO:0008006" key="14">
    <source>
        <dbReference type="Google" id="ProtNLM"/>
    </source>
</evidence>
<dbReference type="CDD" id="cd01450">
    <property type="entry name" value="vWFA_subfamily_ECM"/>
    <property type="match status" value="1"/>
</dbReference>
<evidence type="ECO:0000259" key="11">
    <source>
        <dbReference type="PROSITE" id="PS51670"/>
    </source>
</evidence>
<feature type="domain" description="EGF-like" evidence="9">
    <location>
        <begin position="187"/>
        <end position="224"/>
    </location>
</feature>
<dbReference type="PROSITE" id="PS50026">
    <property type="entry name" value="EGF_3"/>
    <property type="match status" value="1"/>
</dbReference>
<evidence type="ECO:0000256" key="1">
    <source>
        <dbReference type="ARBA" id="ARBA00022536"/>
    </source>
</evidence>
<dbReference type="SMART" id="SM00181">
    <property type="entry name" value="EGF"/>
    <property type="match status" value="1"/>
</dbReference>
<dbReference type="InterPro" id="IPR050525">
    <property type="entry name" value="ECM_Assembly_Org"/>
</dbReference>
<keyword evidence="1 6" id="KW-0245">EGF-like domain</keyword>
<dbReference type="Gene3D" id="2.10.25.10">
    <property type="entry name" value="Laminin"/>
    <property type="match status" value="1"/>
</dbReference>
<dbReference type="InterPro" id="IPR003582">
    <property type="entry name" value="ShKT_dom"/>
</dbReference>
<keyword evidence="2 8" id="KW-0732">Signal</keyword>
<keyword evidence="5" id="KW-0325">Glycoprotein</keyword>
<accession>A0A433T5W8</accession>
<evidence type="ECO:0000256" key="7">
    <source>
        <dbReference type="PROSITE-ProRule" id="PRU01005"/>
    </source>
</evidence>
<dbReference type="InterPro" id="IPR000742">
    <property type="entry name" value="EGF"/>
</dbReference>
<keyword evidence="4 6" id="KW-1015">Disulfide bond</keyword>
<feature type="signal peptide" evidence="8">
    <location>
        <begin position="1"/>
        <end position="19"/>
    </location>
</feature>
<sequence length="449" mass="47861">MRFLAVFTIVAFLADLYDTKYVSVLERHVRQTADNPVLCQDQDVCASTPDICTSGDLDIVNSLCPVRCGGCVCEDSASAAGTCSSLIPAVCTEDLGATLCPKSCGFCKGPAVTSPTQSVTVPSTCVDQVVGITCADLPYPCNDELGKVACKKFCNLCSDDPVTSTTSRTTVASSIGVGPTTSRPQSTGGLCANNPCLNGGICQESGADSYTCQCPPSHEGVVCHIAVVPTTAPVTTQPPVAVTLNTGSCPTVQTTKASLGCNPAEIVFMIEYSVSDASWFSVDHEGDFIKAMVDKWTLDDTHIRIGVIVYHDTVRESIHLGDYSSKRNLQDKISSITRNLRPSGDADLGKAIDFARENAFKGSRPGVEKFLVPIIHQTPSPEKDRIVPAANRIKNECVVLYGIAVQGVSLDTDVVKAAVTAPITDYYQFYSSYYQLENAGKYYFTPACN</sequence>
<dbReference type="InterPro" id="IPR036465">
    <property type="entry name" value="vWFA_dom_sf"/>
</dbReference>
<evidence type="ECO:0000259" key="10">
    <source>
        <dbReference type="PROSITE" id="PS50234"/>
    </source>
</evidence>
<evidence type="ECO:0000256" key="2">
    <source>
        <dbReference type="ARBA" id="ARBA00022729"/>
    </source>
</evidence>
<dbReference type="Proteomes" id="UP000271974">
    <property type="component" value="Unassembled WGS sequence"/>
</dbReference>
<dbReference type="Pfam" id="PF00092">
    <property type="entry name" value="VWA"/>
    <property type="match status" value="1"/>
</dbReference>
<dbReference type="SUPFAM" id="SSF57196">
    <property type="entry name" value="EGF/Laminin"/>
    <property type="match status" value="1"/>
</dbReference>
<dbReference type="PANTHER" id="PTHR24020">
    <property type="entry name" value="COLLAGEN ALPHA"/>
    <property type="match status" value="1"/>
</dbReference>
<dbReference type="OrthoDB" id="6153018at2759"/>
<dbReference type="SMART" id="SM00327">
    <property type="entry name" value="VWA"/>
    <property type="match status" value="1"/>
</dbReference>
<evidence type="ECO:0000313" key="13">
    <source>
        <dbReference type="Proteomes" id="UP000271974"/>
    </source>
</evidence>
<evidence type="ECO:0000256" key="8">
    <source>
        <dbReference type="SAM" id="SignalP"/>
    </source>
</evidence>
<evidence type="ECO:0000256" key="5">
    <source>
        <dbReference type="ARBA" id="ARBA00023180"/>
    </source>
</evidence>
<dbReference type="InterPro" id="IPR002035">
    <property type="entry name" value="VWF_A"/>
</dbReference>
<proteinExistence type="predicted"/>
<evidence type="ECO:0000256" key="6">
    <source>
        <dbReference type="PROSITE-ProRule" id="PRU00076"/>
    </source>
</evidence>
<keyword evidence="13" id="KW-1185">Reference proteome</keyword>
<evidence type="ECO:0000256" key="3">
    <source>
        <dbReference type="ARBA" id="ARBA00022737"/>
    </source>
</evidence>
<name>A0A433T5W8_ELYCH</name>
<dbReference type="SUPFAM" id="SSF53300">
    <property type="entry name" value="vWA-like"/>
    <property type="match status" value="1"/>
</dbReference>
<reference evidence="12 13" key="1">
    <citation type="submission" date="2019-01" db="EMBL/GenBank/DDBJ databases">
        <title>A draft genome assembly of the solar-powered sea slug Elysia chlorotica.</title>
        <authorList>
            <person name="Cai H."/>
            <person name="Li Q."/>
            <person name="Fang X."/>
            <person name="Li J."/>
            <person name="Curtis N.E."/>
            <person name="Altenburger A."/>
            <person name="Shibata T."/>
            <person name="Feng M."/>
            <person name="Maeda T."/>
            <person name="Schwartz J.A."/>
            <person name="Shigenobu S."/>
            <person name="Lundholm N."/>
            <person name="Nishiyama T."/>
            <person name="Yang H."/>
            <person name="Hasebe M."/>
            <person name="Li S."/>
            <person name="Pierce S.K."/>
            <person name="Wang J."/>
        </authorList>
    </citation>
    <scope>NUCLEOTIDE SEQUENCE [LARGE SCALE GENOMIC DNA]</scope>
    <source>
        <strain evidence="12">EC2010</strain>
        <tissue evidence="12">Whole organism of an adult</tissue>
    </source>
</reference>
<dbReference type="CDD" id="cd00054">
    <property type="entry name" value="EGF_CA"/>
    <property type="match status" value="1"/>
</dbReference>
<dbReference type="Pfam" id="PF00008">
    <property type="entry name" value="EGF"/>
    <property type="match status" value="1"/>
</dbReference>
<gene>
    <name evidence="12" type="ORF">EGW08_015296</name>
</gene>
<keyword evidence="3" id="KW-0677">Repeat</keyword>
<evidence type="ECO:0000313" key="12">
    <source>
        <dbReference type="EMBL" id="RUS76947.1"/>
    </source>
</evidence>
<dbReference type="Gene3D" id="3.40.50.410">
    <property type="entry name" value="von Willebrand factor, type A domain"/>
    <property type="match status" value="1"/>
</dbReference>
<organism evidence="12 13">
    <name type="scientific">Elysia chlorotica</name>
    <name type="common">Eastern emerald elysia</name>
    <name type="synonym">Sea slug</name>
    <dbReference type="NCBI Taxonomy" id="188477"/>
    <lineage>
        <taxon>Eukaryota</taxon>
        <taxon>Metazoa</taxon>
        <taxon>Spiralia</taxon>
        <taxon>Lophotrochozoa</taxon>
        <taxon>Mollusca</taxon>
        <taxon>Gastropoda</taxon>
        <taxon>Heterobranchia</taxon>
        <taxon>Euthyneura</taxon>
        <taxon>Panpulmonata</taxon>
        <taxon>Sacoglossa</taxon>
        <taxon>Placobranchoidea</taxon>
        <taxon>Plakobranchidae</taxon>
        <taxon>Elysia</taxon>
    </lineage>
</organism>
<dbReference type="PROSITE" id="PS00022">
    <property type="entry name" value="EGF_1"/>
    <property type="match status" value="1"/>
</dbReference>